<keyword evidence="1" id="KW-0812">Transmembrane</keyword>
<evidence type="ECO:0000256" key="1">
    <source>
        <dbReference type="SAM" id="Phobius"/>
    </source>
</evidence>
<evidence type="ECO:0000313" key="3">
    <source>
        <dbReference type="Proteomes" id="UP000326789"/>
    </source>
</evidence>
<feature type="transmembrane region" description="Helical" evidence="1">
    <location>
        <begin position="144"/>
        <end position="164"/>
    </location>
</feature>
<protein>
    <submittedName>
        <fullName evidence="2">Winged helix-turn-helix transcriptional regulator</fullName>
    </submittedName>
</protein>
<dbReference type="InterPro" id="IPR036388">
    <property type="entry name" value="WH-like_DNA-bd_sf"/>
</dbReference>
<sequence>MSYRNVPFLAAYLFLAGVSVKFSWDYYEASGLGVISIALLVASGVAACFLENKQTFLPALTVVLATGYLSITAGASTLIKGDSIFDSSEYIAVQQRIEALDKELTTLARQGVVTAAQGIRTDRDALNERLFEIAAKPANNSTVIISYLTCASVDLAALLALMGLRRQLRKEAPTVTAEVTPVENVEVTVQQSSTKEIREVIDVDIQVMQLADAGESQRSIAKQLGISQATVSRRIKKMESNPA</sequence>
<name>A0A5N3QU92_9VIBR</name>
<evidence type="ECO:0000313" key="2">
    <source>
        <dbReference type="EMBL" id="KAB0285480.1"/>
    </source>
</evidence>
<keyword evidence="1" id="KW-1133">Transmembrane helix</keyword>
<proteinExistence type="predicted"/>
<organism evidence="2 3">
    <name type="scientific">Vibrio fortis</name>
    <dbReference type="NCBI Taxonomy" id="212667"/>
    <lineage>
        <taxon>Bacteria</taxon>
        <taxon>Pseudomonadati</taxon>
        <taxon>Pseudomonadota</taxon>
        <taxon>Gammaproteobacteria</taxon>
        <taxon>Vibrionales</taxon>
        <taxon>Vibrionaceae</taxon>
        <taxon>Vibrio</taxon>
    </lineage>
</organism>
<keyword evidence="1" id="KW-0472">Membrane</keyword>
<dbReference type="RefSeq" id="WP_150873181.1">
    <property type="nucleotide sequence ID" value="NZ_VWSE01000010.1"/>
</dbReference>
<comment type="caution">
    <text evidence="2">The sequence shown here is derived from an EMBL/GenBank/DDBJ whole genome shotgun (WGS) entry which is preliminary data.</text>
</comment>
<dbReference type="EMBL" id="VWSE01000010">
    <property type="protein sequence ID" value="KAB0285480.1"/>
    <property type="molecule type" value="Genomic_DNA"/>
</dbReference>
<reference evidence="2 3" key="1">
    <citation type="submission" date="2019-09" db="EMBL/GenBank/DDBJ databases">
        <title>Whole genome sequence of Vibrio fortis.</title>
        <authorList>
            <person name="Das S.K."/>
        </authorList>
    </citation>
    <scope>NUCLEOTIDE SEQUENCE [LARGE SCALE GENOMIC DNA]</scope>
    <source>
        <strain evidence="2 3">AN60</strain>
    </source>
</reference>
<dbReference type="Gene3D" id="1.10.10.10">
    <property type="entry name" value="Winged helix-like DNA-binding domain superfamily/Winged helix DNA-binding domain"/>
    <property type="match status" value="1"/>
</dbReference>
<gene>
    <name evidence="2" type="ORF">F2P58_23505</name>
</gene>
<feature type="transmembrane region" description="Helical" evidence="1">
    <location>
        <begin position="57"/>
        <end position="79"/>
    </location>
</feature>
<feature type="transmembrane region" description="Helical" evidence="1">
    <location>
        <begin position="31"/>
        <end position="50"/>
    </location>
</feature>
<dbReference type="AlphaFoldDB" id="A0A5N3QU92"/>
<accession>A0A5N3QU92</accession>
<dbReference type="Proteomes" id="UP000326789">
    <property type="component" value="Unassembled WGS sequence"/>
</dbReference>
<dbReference type="Pfam" id="PF13412">
    <property type="entry name" value="HTH_24"/>
    <property type="match status" value="1"/>
</dbReference>